<reference evidence="2 3" key="1">
    <citation type="journal article" date="2021" name="Plant Biotechnol. J.">
        <title>Multi-omics assisted identification of the key and species-specific regulatory components of drought-tolerant mechanisms in Gossypium stocksii.</title>
        <authorList>
            <person name="Yu D."/>
            <person name="Ke L."/>
            <person name="Zhang D."/>
            <person name="Wu Y."/>
            <person name="Sun Y."/>
            <person name="Mei J."/>
            <person name="Sun J."/>
            <person name="Sun Y."/>
        </authorList>
    </citation>
    <scope>NUCLEOTIDE SEQUENCE [LARGE SCALE GENOMIC DNA]</scope>
    <source>
        <strain evidence="3">cv. E1</strain>
        <tissue evidence="2">Leaf</tissue>
    </source>
</reference>
<feature type="compositionally biased region" description="Low complexity" evidence="1">
    <location>
        <begin position="335"/>
        <end position="344"/>
    </location>
</feature>
<feature type="region of interest" description="Disordered" evidence="1">
    <location>
        <begin position="365"/>
        <end position="411"/>
    </location>
</feature>
<dbReference type="InterPro" id="IPR053098">
    <property type="entry name" value="Petuviruses_polyprotein"/>
</dbReference>
<proteinExistence type="predicted"/>
<evidence type="ECO:0000313" key="3">
    <source>
        <dbReference type="Proteomes" id="UP000828251"/>
    </source>
</evidence>
<feature type="compositionally biased region" description="Acidic residues" evidence="1">
    <location>
        <begin position="483"/>
        <end position="492"/>
    </location>
</feature>
<comment type="caution">
    <text evidence="2">The sequence shown here is derived from an EMBL/GenBank/DDBJ whole genome shotgun (WGS) entry which is preliminary data.</text>
</comment>
<evidence type="ECO:0000313" key="2">
    <source>
        <dbReference type="EMBL" id="KAH1039133.1"/>
    </source>
</evidence>
<feature type="compositionally biased region" description="Basic and acidic residues" evidence="1">
    <location>
        <begin position="197"/>
        <end position="207"/>
    </location>
</feature>
<feature type="region of interest" description="Disordered" evidence="1">
    <location>
        <begin position="324"/>
        <end position="344"/>
    </location>
</feature>
<keyword evidence="3" id="KW-1185">Reference proteome</keyword>
<accession>A0A9D3ZIX5</accession>
<dbReference type="Proteomes" id="UP000828251">
    <property type="component" value="Unassembled WGS sequence"/>
</dbReference>
<name>A0A9D3ZIX5_9ROSI</name>
<organism evidence="2 3">
    <name type="scientific">Gossypium stocksii</name>
    <dbReference type="NCBI Taxonomy" id="47602"/>
    <lineage>
        <taxon>Eukaryota</taxon>
        <taxon>Viridiplantae</taxon>
        <taxon>Streptophyta</taxon>
        <taxon>Embryophyta</taxon>
        <taxon>Tracheophyta</taxon>
        <taxon>Spermatophyta</taxon>
        <taxon>Magnoliopsida</taxon>
        <taxon>eudicotyledons</taxon>
        <taxon>Gunneridae</taxon>
        <taxon>Pentapetalae</taxon>
        <taxon>rosids</taxon>
        <taxon>malvids</taxon>
        <taxon>Malvales</taxon>
        <taxon>Malvaceae</taxon>
        <taxon>Malvoideae</taxon>
        <taxon>Gossypium</taxon>
    </lineage>
</organism>
<gene>
    <name evidence="2" type="ORF">J1N35_040876</name>
</gene>
<evidence type="ECO:0000256" key="1">
    <source>
        <dbReference type="SAM" id="MobiDB-lite"/>
    </source>
</evidence>
<dbReference type="PANTHER" id="PTHR48435:SF1">
    <property type="entry name" value="POLYPROTEIN"/>
    <property type="match status" value="1"/>
</dbReference>
<feature type="region of interest" description="Disordered" evidence="1">
    <location>
        <begin position="178"/>
        <end position="217"/>
    </location>
</feature>
<dbReference type="AlphaFoldDB" id="A0A9D3ZIX5"/>
<dbReference type="PANTHER" id="PTHR48435">
    <property type="entry name" value="POLYPROTEIN"/>
    <property type="match status" value="1"/>
</dbReference>
<feature type="region of interest" description="Disordered" evidence="1">
    <location>
        <begin position="441"/>
        <end position="503"/>
    </location>
</feature>
<feature type="compositionally biased region" description="Polar residues" evidence="1">
    <location>
        <begin position="184"/>
        <end position="196"/>
    </location>
</feature>
<dbReference type="EMBL" id="JAIQCV010000012">
    <property type="protein sequence ID" value="KAH1039133.1"/>
    <property type="molecule type" value="Genomic_DNA"/>
</dbReference>
<feature type="compositionally biased region" description="Low complexity" evidence="1">
    <location>
        <begin position="446"/>
        <end position="455"/>
    </location>
</feature>
<protein>
    <submittedName>
        <fullName evidence="2">Uncharacterized protein</fullName>
    </submittedName>
</protein>
<dbReference type="OrthoDB" id="998565at2759"/>
<feature type="compositionally biased region" description="Basic and acidic residues" evidence="1">
    <location>
        <begin position="365"/>
        <end position="382"/>
    </location>
</feature>
<sequence>MAKCRIQDHVFNLSKHRSRDSLLITAYTNDQPHCVHVPRQIPRKELIKLLPEKWVTNYEKFYEHSQSIQSTKSHILSKGDGTTKIKFDHDHLHDSKGPPIFPTRLMMQPLGNPTASHDKDDPECCCDLCDPRSERKLIQSFSANGKPLWMNGDPSIGPLGEDNDKFVYLVDYSATLPPPLKNSFPETNNFPSSSQPTDKKPPQESKSQKKPKPFPQPCYKKISKWVQKNPFPEQKPISTVYMLQSSEKTSYDRDFPSLDEYTKKNYTHAPKIPSKPQTDIPGAPSKISAAEATINWQTENALAQNHALKKIDSKISVVEAKVDDNTNMKKKYSSSRRSSYLFSKVSRKTKPSTYEVFLEIKRQEAEKKKKQKEAEKTEEAHLGRRPIVDNSPPKSPPPKQASKSLMIQQNQNPLTKFLKDYNEAMILKTSALQLQYQQSDFDTDYSNSSSSSKPSSESRSESLSEEEENSLKVLQTHPKVEHSDDEEMEEVPESSSSQRRSTHKSYFGRITFTFDDIP</sequence>